<name>A0A2Z2KEB0_9BACL</name>
<feature type="domain" description="ABC3 transporter permease C-terminal" evidence="12">
    <location>
        <begin position="254"/>
        <end position="364"/>
    </location>
</feature>
<dbReference type="Pfam" id="PF02687">
    <property type="entry name" value="FtsX"/>
    <property type="match status" value="1"/>
</dbReference>
<feature type="transmembrane region" description="Helical" evidence="11">
    <location>
        <begin position="295"/>
        <end position="318"/>
    </location>
</feature>
<reference evidence="13 14" key="1">
    <citation type="submission" date="2017-06" db="EMBL/GenBank/DDBJ databases">
        <title>Complete genome sequence of Paenibacillus donghaensis KCTC 13049T isolated from East Sea sediment, South Korea.</title>
        <authorList>
            <person name="Jung B.K."/>
            <person name="Hong S.-J."/>
            <person name="Shin J.-H."/>
        </authorList>
    </citation>
    <scope>NUCLEOTIDE SEQUENCE [LARGE SCALE GENOMIC DNA]</scope>
    <source>
        <strain evidence="13 14">KCTC 13049</strain>
    </source>
</reference>
<keyword evidence="7 11" id="KW-0812">Transmembrane</keyword>
<evidence type="ECO:0000313" key="14">
    <source>
        <dbReference type="Proteomes" id="UP000249890"/>
    </source>
</evidence>
<comment type="subunit">
    <text evidence="3">The complex is composed of two ATP-binding proteins (HrtA), two transmembrane proteins (HrtB) and a solute-binding protein.</text>
</comment>
<evidence type="ECO:0000256" key="4">
    <source>
        <dbReference type="ARBA" id="ARBA00016962"/>
    </source>
</evidence>
<evidence type="ECO:0000256" key="3">
    <source>
        <dbReference type="ARBA" id="ARBA00011131"/>
    </source>
</evidence>
<evidence type="ECO:0000256" key="7">
    <source>
        <dbReference type="ARBA" id="ARBA00022692"/>
    </source>
</evidence>
<dbReference type="OrthoDB" id="384327at2"/>
<comment type="subcellular location">
    <subcellularLocation>
        <location evidence="1">Cell membrane</location>
        <topology evidence="1">Multi-pass membrane protein</topology>
    </subcellularLocation>
</comment>
<dbReference type="InterPro" id="IPR003838">
    <property type="entry name" value="ABC3_permease_C"/>
</dbReference>
<dbReference type="EMBL" id="CP021780">
    <property type="protein sequence ID" value="ASA21413.1"/>
    <property type="molecule type" value="Genomic_DNA"/>
</dbReference>
<evidence type="ECO:0000256" key="9">
    <source>
        <dbReference type="ARBA" id="ARBA00023136"/>
    </source>
</evidence>
<evidence type="ECO:0000256" key="2">
    <source>
        <dbReference type="ARBA" id="ARBA00008697"/>
    </source>
</evidence>
<keyword evidence="8 11" id="KW-1133">Transmembrane helix</keyword>
<dbReference type="PANTHER" id="PTHR43738">
    <property type="entry name" value="ABC TRANSPORTER, MEMBRANE PROTEIN"/>
    <property type="match status" value="1"/>
</dbReference>
<feature type="transmembrane region" description="Helical" evidence="11">
    <location>
        <begin position="253"/>
        <end position="275"/>
    </location>
</feature>
<keyword evidence="14" id="KW-1185">Reference proteome</keyword>
<dbReference type="InterPro" id="IPR051125">
    <property type="entry name" value="ABC-4/HrtB_transporter"/>
</dbReference>
<evidence type="ECO:0000256" key="8">
    <source>
        <dbReference type="ARBA" id="ARBA00022989"/>
    </source>
</evidence>
<dbReference type="Proteomes" id="UP000249890">
    <property type="component" value="Chromosome"/>
</dbReference>
<feature type="transmembrane region" description="Helical" evidence="11">
    <location>
        <begin position="338"/>
        <end position="359"/>
    </location>
</feature>
<keyword evidence="5" id="KW-0813">Transport</keyword>
<evidence type="ECO:0000259" key="12">
    <source>
        <dbReference type="Pfam" id="PF02687"/>
    </source>
</evidence>
<evidence type="ECO:0000313" key="13">
    <source>
        <dbReference type="EMBL" id="ASA21413.1"/>
    </source>
</evidence>
<keyword evidence="9 11" id="KW-0472">Membrane</keyword>
<comment type="function">
    <text evidence="10">Part of the ABC transporter complex hrt involved in hemin import. Responsible for the translocation of the substrate across the membrane.</text>
</comment>
<dbReference type="AlphaFoldDB" id="A0A2Z2KEB0"/>
<dbReference type="KEGG" id="pdh:B9T62_11865"/>
<dbReference type="PANTHER" id="PTHR43738:SF1">
    <property type="entry name" value="HEMIN TRANSPORT SYSTEM PERMEASE PROTEIN HRTB-RELATED"/>
    <property type="match status" value="1"/>
</dbReference>
<protein>
    <recommendedName>
        <fullName evidence="4">Putative hemin transport system permease protein HrtB</fullName>
    </recommendedName>
</protein>
<dbReference type="GO" id="GO:0005886">
    <property type="term" value="C:plasma membrane"/>
    <property type="evidence" value="ECO:0007669"/>
    <property type="project" value="UniProtKB-SubCell"/>
</dbReference>
<sequence>MFLALREMRHSKARYLLIMVIMLLISFLVLFVTGLASGLAYANISAVKNMPANYYVVEGDADQTFRRSQLTDADLTAARAAVGEQQAASLAVQMSTITADSADVKLDVTLFAVDMKGMLAPRVVSGEGITNEQEGYAVVDRKLEASGITLGSSITDQASGMSWKVAGYVEDSSYSHTPVVYINNRAWQAMNQGGGVGAAGDSAGEATPYNVIALQANSTQVKSITAKLDQAEVITQKQAIASIPGYSAEQKSLMMMIVFLFVIAAVVLAVFFYVITIQKTSQFGILKAMGTHMGYLAWSVIGQVMILAVASLSISLLLTLGMNRGLPDSMPFQLETSTMLLTSVLFVGMSLLGSLLSVVKVARVDALEAIGRTGA</sequence>
<evidence type="ECO:0000256" key="11">
    <source>
        <dbReference type="SAM" id="Phobius"/>
    </source>
</evidence>
<organism evidence="13 14">
    <name type="scientific">Paenibacillus donghaensis</name>
    <dbReference type="NCBI Taxonomy" id="414771"/>
    <lineage>
        <taxon>Bacteria</taxon>
        <taxon>Bacillati</taxon>
        <taxon>Bacillota</taxon>
        <taxon>Bacilli</taxon>
        <taxon>Bacillales</taxon>
        <taxon>Paenibacillaceae</taxon>
        <taxon>Paenibacillus</taxon>
    </lineage>
</organism>
<comment type="similarity">
    <text evidence="2">Belongs to the ABC-4 integral membrane protein family. HrtB subfamily.</text>
</comment>
<keyword evidence="6" id="KW-1003">Cell membrane</keyword>
<dbReference type="RefSeq" id="WP_087915423.1">
    <property type="nucleotide sequence ID" value="NZ_CP021780.1"/>
</dbReference>
<evidence type="ECO:0000256" key="1">
    <source>
        <dbReference type="ARBA" id="ARBA00004651"/>
    </source>
</evidence>
<evidence type="ECO:0000256" key="6">
    <source>
        <dbReference type="ARBA" id="ARBA00022475"/>
    </source>
</evidence>
<evidence type="ECO:0000256" key="10">
    <source>
        <dbReference type="ARBA" id="ARBA00024973"/>
    </source>
</evidence>
<accession>A0A2Z2KEB0</accession>
<proteinExistence type="inferred from homology"/>
<gene>
    <name evidence="13" type="ORF">B9T62_11865</name>
</gene>
<evidence type="ECO:0000256" key="5">
    <source>
        <dbReference type="ARBA" id="ARBA00022448"/>
    </source>
</evidence>